<accession>S7PXI1</accession>
<sequence>SPPNYRVTPSGYNSSIVGIKYSRLHWACVDQTRYLDKADLPTDANTLVDADKLIDLNCAWLADDDLETVIRSIQASHQRGGPPPKRRITKKDKLERREAKEAHLAHGQRDYLINHRKEMAFKKEDNKKNKWVKLKEKKQRKIDNKIYREFELENGMEEGAAQSSK</sequence>
<organism evidence="2 3">
    <name type="scientific">Gloeophyllum trabeum (strain ATCC 11539 / FP-39264 / Madison 617)</name>
    <name type="common">Brown rot fungus</name>
    <dbReference type="NCBI Taxonomy" id="670483"/>
    <lineage>
        <taxon>Eukaryota</taxon>
        <taxon>Fungi</taxon>
        <taxon>Dikarya</taxon>
        <taxon>Basidiomycota</taxon>
        <taxon>Agaricomycotina</taxon>
        <taxon>Agaricomycetes</taxon>
        <taxon>Gloeophyllales</taxon>
        <taxon>Gloeophyllaceae</taxon>
        <taxon>Gloeophyllum</taxon>
    </lineage>
</organism>
<feature type="non-terminal residue" evidence="2">
    <location>
        <position position="1"/>
    </location>
</feature>
<proteinExistence type="predicted"/>
<dbReference type="KEGG" id="gtr:GLOTRDRAFT_132118"/>
<evidence type="ECO:0000313" key="2">
    <source>
        <dbReference type="EMBL" id="EPQ51992.1"/>
    </source>
</evidence>
<dbReference type="EMBL" id="KB469308">
    <property type="protein sequence ID" value="EPQ51992.1"/>
    <property type="molecule type" value="Genomic_DNA"/>
</dbReference>
<feature type="region of interest" description="Disordered" evidence="1">
    <location>
        <begin position="74"/>
        <end position="106"/>
    </location>
</feature>
<dbReference type="AlphaFoldDB" id="S7PXI1"/>
<evidence type="ECO:0000256" key="1">
    <source>
        <dbReference type="SAM" id="MobiDB-lite"/>
    </source>
</evidence>
<evidence type="ECO:0000313" key="3">
    <source>
        <dbReference type="Proteomes" id="UP000030669"/>
    </source>
</evidence>
<name>S7PXI1_GLOTA</name>
<feature type="compositionally biased region" description="Basic and acidic residues" evidence="1">
    <location>
        <begin position="91"/>
        <end position="106"/>
    </location>
</feature>
<keyword evidence="3" id="KW-1185">Reference proteome</keyword>
<dbReference type="GeneID" id="19302437"/>
<dbReference type="Proteomes" id="UP000030669">
    <property type="component" value="Unassembled WGS sequence"/>
</dbReference>
<reference evidence="2 3" key="1">
    <citation type="journal article" date="2012" name="Science">
        <title>The Paleozoic origin of enzymatic lignin decomposition reconstructed from 31 fungal genomes.</title>
        <authorList>
            <person name="Floudas D."/>
            <person name="Binder M."/>
            <person name="Riley R."/>
            <person name="Barry K."/>
            <person name="Blanchette R.A."/>
            <person name="Henrissat B."/>
            <person name="Martinez A.T."/>
            <person name="Otillar R."/>
            <person name="Spatafora J.W."/>
            <person name="Yadav J.S."/>
            <person name="Aerts A."/>
            <person name="Benoit I."/>
            <person name="Boyd A."/>
            <person name="Carlson A."/>
            <person name="Copeland A."/>
            <person name="Coutinho P.M."/>
            <person name="de Vries R.P."/>
            <person name="Ferreira P."/>
            <person name="Findley K."/>
            <person name="Foster B."/>
            <person name="Gaskell J."/>
            <person name="Glotzer D."/>
            <person name="Gorecki P."/>
            <person name="Heitman J."/>
            <person name="Hesse C."/>
            <person name="Hori C."/>
            <person name="Igarashi K."/>
            <person name="Jurgens J.A."/>
            <person name="Kallen N."/>
            <person name="Kersten P."/>
            <person name="Kohler A."/>
            <person name="Kuees U."/>
            <person name="Kumar T.K.A."/>
            <person name="Kuo A."/>
            <person name="LaButti K."/>
            <person name="Larrondo L.F."/>
            <person name="Lindquist E."/>
            <person name="Ling A."/>
            <person name="Lombard V."/>
            <person name="Lucas S."/>
            <person name="Lundell T."/>
            <person name="Martin R."/>
            <person name="McLaughlin D.J."/>
            <person name="Morgenstern I."/>
            <person name="Morin E."/>
            <person name="Murat C."/>
            <person name="Nagy L.G."/>
            <person name="Nolan M."/>
            <person name="Ohm R.A."/>
            <person name="Patyshakuliyeva A."/>
            <person name="Rokas A."/>
            <person name="Ruiz-Duenas F.J."/>
            <person name="Sabat G."/>
            <person name="Salamov A."/>
            <person name="Samejima M."/>
            <person name="Schmutz J."/>
            <person name="Slot J.C."/>
            <person name="St John F."/>
            <person name="Stenlid J."/>
            <person name="Sun H."/>
            <person name="Sun S."/>
            <person name="Syed K."/>
            <person name="Tsang A."/>
            <person name="Wiebenga A."/>
            <person name="Young D."/>
            <person name="Pisabarro A."/>
            <person name="Eastwood D.C."/>
            <person name="Martin F."/>
            <person name="Cullen D."/>
            <person name="Grigoriev I.V."/>
            <person name="Hibbett D.S."/>
        </authorList>
    </citation>
    <scope>NUCLEOTIDE SEQUENCE [LARGE SCALE GENOMIC DNA]</scope>
    <source>
        <strain evidence="2 3">ATCC 11539</strain>
    </source>
</reference>
<dbReference type="HOGENOM" id="CLU_1614769_0_0_1"/>
<dbReference type="RefSeq" id="XP_007869200.1">
    <property type="nucleotide sequence ID" value="XM_007871009.1"/>
</dbReference>
<protein>
    <submittedName>
        <fullName evidence="2">Uncharacterized protein</fullName>
    </submittedName>
</protein>
<gene>
    <name evidence="2" type="ORF">GLOTRDRAFT_132118</name>
</gene>